<reference evidence="5 6" key="1">
    <citation type="submission" date="2019-06" db="EMBL/GenBank/DDBJ databases">
        <title>Sequencing the genomes of 1000 actinobacteria strains.</title>
        <authorList>
            <person name="Klenk H.-P."/>
        </authorList>
    </citation>
    <scope>NUCLEOTIDE SEQUENCE [LARGE SCALE GENOMIC DNA]</scope>
    <source>
        <strain evidence="5 6">DSM 44826</strain>
    </source>
</reference>
<evidence type="ECO:0000259" key="4">
    <source>
        <dbReference type="PROSITE" id="PS50995"/>
    </source>
</evidence>
<evidence type="ECO:0000313" key="6">
    <source>
        <dbReference type="Proteomes" id="UP000317940"/>
    </source>
</evidence>
<dbReference type="SUPFAM" id="SSF46785">
    <property type="entry name" value="Winged helix' DNA-binding domain"/>
    <property type="match status" value="2"/>
</dbReference>
<keyword evidence="1" id="KW-0805">Transcription regulation</keyword>
<evidence type="ECO:0000256" key="2">
    <source>
        <dbReference type="ARBA" id="ARBA00023125"/>
    </source>
</evidence>
<dbReference type="AlphaFoldDB" id="A0A561UNT8"/>
<dbReference type="PANTHER" id="PTHR33164">
    <property type="entry name" value="TRANSCRIPTIONAL REGULATOR, MARR FAMILY"/>
    <property type="match status" value="1"/>
</dbReference>
<dbReference type="InterPro" id="IPR039422">
    <property type="entry name" value="MarR/SlyA-like"/>
</dbReference>
<dbReference type="InterPro" id="IPR023187">
    <property type="entry name" value="Tscrpt_reg_MarR-type_CS"/>
</dbReference>
<dbReference type="InterPro" id="IPR036390">
    <property type="entry name" value="WH_DNA-bd_sf"/>
</dbReference>
<dbReference type="PROSITE" id="PS01117">
    <property type="entry name" value="HTH_MARR_1"/>
    <property type="match status" value="2"/>
</dbReference>
<evidence type="ECO:0000313" key="5">
    <source>
        <dbReference type="EMBL" id="TWG01038.1"/>
    </source>
</evidence>
<feature type="domain" description="HTH marR-type" evidence="4">
    <location>
        <begin position="15"/>
        <end position="147"/>
    </location>
</feature>
<dbReference type="Pfam" id="PF12802">
    <property type="entry name" value="MarR_2"/>
    <property type="match status" value="1"/>
</dbReference>
<dbReference type="PROSITE" id="PS50995">
    <property type="entry name" value="HTH_MARR_2"/>
    <property type="match status" value="2"/>
</dbReference>
<evidence type="ECO:0000256" key="3">
    <source>
        <dbReference type="ARBA" id="ARBA00023163"/>
    </source>
</evidence>
<dbReference type="InterPro" id="IPR000835">
    <property type="entry name" value="HTH_MarR-typ"/>
</dbReference>
<keyword evidence="2 5" id="KW-0238">DNA-binding</keyword>
<name>A0A561UNT8_9ACTN</name>
<dbReference type="InterPro" id="IPR036388">
    <property type="entry name" value="WH-like_DNA-bd_sf"/>
</dbReference>
<sequence>MVLGEIPTTRVPGRLQQSPGHLIRVAQQVHTRLWSEHVGAELTAPQFAVLLALALEPGADQRTVGERASLDKATMAEMVARLVRRGLVLRRRDPADGRRKLLALSQNGAQAVREATGGVVRVQRTLFEPLSTDEQLELVRVLAKIARLEPAAVASVTDTRPLLDAQRAVGYLIRVGQQVHTKLWSECVGSELTAPQFAVLDALETEPGADQRTVGELASLDKATMAEMVSRLVRRGLVLRRRDPSDGRRNLLSLSPTGQELLHSAAAGVARVEQQLLEPLDATERQQVLVLLGKAARLTPVA</sequence>
<accession>A0A561UNT8</accession>
<keyword evidence="3" id="KW-0804">Transcription</keyword>
<dbReference type="Proteomes" id="UP000317940">
    <property type="component" value="Unassembled WGS sequence"/>
</dbReference>
<organism evidence="5 6">
    <name type="scientific">Kitasatospora viridis</name>
    <dbReference type="NCBI Taxonomy" id="281105"/>
    <lineage>
        <taxon>Bacteria</taxon>
        <taxon>Bacillati</taxon>
        <taxon>Actinomycetota</taxon>
        <taxon>Actinomycetes</taxon>
        <taxon>Kitasatosporales</taxon>
        <taxon>Streptomycetaceae</taxon>
        <taxon>Kitasatospora</taxon>
    </lineage>
</organism>
<keyword evidence="6" id="KW-1185">Reference proteome</keyword>
<dbReference type="GO" id="GO:0003677">
    <property type="term" value="F:DNA binding"/>
    <property type="evidence" value="ECO:0007669"/>
    <property type="project" value="UniProtKB-KW"/>
</dbReference>
<dbReference type="GO" id="GO:0003700">
    <property type="term" value="F:DNA-binding transcription factor activity"/>
    <property type="evidence" value="ECO:0007669"/>
    <property type="project" value="InterPro"/>
</dbReference>
<feature type="domain" description="HTH marR-type" evidence="4">
    <location>
        <begin position="165"/>
        <end position="297"/>
    </location>
</feature>
<dbReference type="Pfam" id="PF01047">
    <property type="entry name" value="MarR"/>
    <property type="match status" value="1"/>
</dbReference>
<protein>
    <submittedName>
        <fullName evidence="5">DNA-binding MarR family transcriptional regulator</fullName>
    </submittedName>
</protein>
<dbReference type="PANTHER" id="PTHR33164:SF95">
    <property type="entry name" value="TRANSCRIPTIONAL REGULATOR"/>
    <property type="match status" value="1"/>
</dbReference>
<gene>
    <name evidence="5" type="ORF">FHX73_114920</name>
</gene>
<comment type="caution">
    <text evidence="5">The sequence shown here is derived from an EMBL/GenBank/DDBJ whole genome shotgun (WGS) entry which is preliminary data.</text>
</comment>
<proteinExistence type="predicted"/>
<dbReference type="EMBL" id="VIWT01000001">
    <property type="protein sequence ID" value="TWG01038.1"/>
    <property type="molecule type" value="Genomic_DNA"/>
</dbReference>
<dbReference type="GO" id="GO:0006950">
    <property type="term" value="P:response to stress"/>
    <property type="evidence" value="ECO:0007669"/>
    <property type="project" value="TreeGrafter"/>
</dbReference>
<dbReference type="Gene3D" id="1.10.10.10">
    <property type="entry name" value="Winged helix-like DNA-binding domain superfamily/Winged helix DNA-binding domain"/>
    <property type="match status" value="2"/>
</dbReference>
<dbReference type="SMART" id="SM00347">
    <property type="entry name" value="HTH_MARR"/>
    <property type="match status" value="2"/>
</dbReference>
<evidence type="ECO:0000256" key="1">
    <source>
        <dbReference type="ARBA" id="ARBA00023015"/>
    </source>
</evidence>